<gene>
    <name evidence="1" type="ORF">SAMN05720606_101334</name>
</gene>
<reference evidence="2" key="1">
    <citation type="submission" date="2016-10" db="EMBL/GenBank/DDBJ databases">
        <authorList>
            <person name="Varghese N."/>
            <person name="Submissions S."/>
        </authorList>
    </citation>
    <scope>NUCLEOTIDE SEQUENCE [LARGE SCALE GENOMIC DNA]</scope>
    <source>
        <strain evidence="2">BL9</strain>
    </source>
</reference>
<evidence type="ECO:0008006" key="3">
    <source>
        <dbReference type="Google" id="ProtNLM"/>
    </source>
</evidence>
<evidence type="ECO:0000313" key="2">
    <source>
        <dbReference type="Proteomes" id="UP000198538"/>
    </source>
</evidence>
<dbReference type="EMBL" id="FMVM01000001">
    <property type="protein sequence ID" value="SCX88382.1"/>
    <property type="molecule type" value="Genomic_DNA"/>
</dbReference>
<organism evidence="1 2">
    <name type="scientific">Paenibacillus polysaccharolyticus</name>
    <dbReference type="NCBI Taxonomy" id="582692"/>
    <lineage>
        <taxon>Bacteria</taxon>
        <taxon>Bacillati</taxon>
        <taxon>Bacillota</taxon>
        <taxon>Bacilli</taxon>
        <taxon>Bacillales</taxon>
        <taxon>Paenibacillaceae</taxon>
        <taxon>Paenibacillus</taxon>
    </lineage>
</organism>
<dbReference type="STRING" id="582692.SAMN05720606_101334"/>
<proteinExistence type="predicted"/>
<evidence type="ECO:0000313" key="1">
    <source>
        <dbReference type="EMBL" id="SCX88382.1"/>
    </source>
</evidence>
<name>A0A1G5BDX0_9BACL</name>
<protein>
    <recommendedName>
        <fullName evidence="3">Butirosin biosynthesis protein H, N-terminal</fullName>
    </recommendedName>
</protein>
<dbReference type="Proteomes" id="UP000198538">
    <property type="component" value="Unassembled WGS sequence"/>
</dbReference>
<dbReference type="RefSeq" id="WP_090915288.1">
    <property type="nucleotide sequence ID" value="NZ_FMVM01000001.1"/>
</dbReference>
<accession>A0A1G5BDX0</accession>
<keyword evidence="2" id="KW-1185">Reference proteome</keyword>
<sequence>MQYSLPIYQPFITGRLHHSLPQSIMSKNDSYIAWFYNNYIQISCNREKSGSSELNFFRYFMWEHRYPFFHIEQLTRDTISLLNINFINLIKDTLKDGKYFYLNIDEFYLPLQHHQQFHIVRDVLIFGFNDDENIFKVLGFDKNGKFGVNDIPYHVLYEAYMKTEVVDGWEGYVYIVKENKFDYQFNFELIFELFEDYLHSKNTSKKFNMIENDKNLIFGINCIESLKEDIIQNDFSFVPIHILWEHKKIMVNRINYISSLLPELELHKFATEYEELEKYSSLIRMLCIKKYYNDSLIINDKLIDLLNSIITKEMSIIPRFLEKMKCLNIQERYDDMLIKK</sequence>
<dbReference type="AlphaFoldDB" id="A0A1G5BDX0"/>